<evidence type="ECO:0000313" key="1">
    <source>
        <dbReference type="EMBL" id="MEW9491456.1"/>
    </source>
</evidence>
<name>A0ACC6TP15_9CREN</name>
<comment type="caution">
    <text evidence="1">The sequence shown here is derived from an EMBL/GenBank/DDBJ whole genome shotgun (WGS) entry which is preliminary data.</text>
</comment>
<evidence type="ECO:0000313" key="2">
    <source>
        <dbReference type="Proteomes" id="UP000053480"/>
    </source>
</evidence>
<protein>
    <submittedName>
        <fullName evidence="1">Uncharacterized protein</fullName>
    </submittedName>
</protein>
<dbReference type="Proteomes" id="UP000053480">
    <property type="component" value="Unassembled WGS sequence"/>
</dbReference>
<proteinExistence type="predicted"/>
<accession>A0ACC6TP15</accession>
<dbReference type="EMBL" id="JZWS03000004">
    <property type="protein sequence ID" value="MEW9491456.1"/>
    <property type="molecule type" value="Genomic_DNA"/>
</dbReference>
<sequence length="176" mass="19385">MDFALPLGRPSSIKEFLAGVTLIGFALSLSISLVLPFEFSDPAFHNTYYVVGSFHAIALEFLVTDFFSSFFLAYGKEERLIRSRSSMLVYVASATALSYLMAFAGYEGLIRREVIFPGRLFHYMYAMSGLAFVVVSSISLSFAVVIGDALSRYLKRVDSVGGQDLHCGKARAQEDA</sequence>
<reference evidence="1" key="1">
    <citation type="submission" date="2024-07" db="EMBL/GenBank/DDBJ databases">
        <title>Metagenome and Metagenome-Assembled Genomes of Archaea from a hot spring from the geothermal field of Los Azufres, Mexico.</title>
        <authorList>
            <person name="Marin-Paredes R."/>
            <person name="Martinez-Romero E."/>
            <person name="Servin-Garciduenas L.E."/>
        </authorList>
    </citation>
    <scope>NUCLEOTIDE SEQUENCE</scope>
    <source>
        <strain evidence="1">AZ1-454</strain>
    </source>
</reference>
<organism evidence="1 2">
    <name type="scientific">Candidatus Aramenus sulfurataquae</name>
    <dbReference type="NCBI Taxonomy" id="1326980"/>
    <lineage>
        <taxon>Archaea</taxon>
        <taxon>Thermoproteota</taxon>
        <taxon>Thermoprotei</taxon>
        <taxon>Sulfolobales</taxon>
        <taxon>Sulfolobaceae</taxon>
        <taxon>Candidatus Aramenus</taxon>
    </lineage>
</organism>
<gene>
    <name evidence="1" type="ORF">TQ35_0004545</name>
</gene>